<dbReference type="EMBL" id="FNJL01000057">
    <property type="protein sequence ID" value="SDP93989.1"/>
    <property type="molecule type" value="Genomic_DNA"/>
</dbReference>
<keyword evidence="3" id="KW-1185">Reference proteome</keyword>
<protein>
    <submittedName>
        <fullName evidence="2">Helix-turn-helix domain-containing protein</fullName>
    </submittedName>
</protein>
<evidence type="ECO:0000313" key="2">
    <source>
        <dbReference type="EMBL" id="SDP93989.1"/>
    </source>
</evidence>
<dbReference type="SUPFAM" id="SSF47413">
    <property type="entry name" value="lambda repressor-like DNA-binding domains"/>
    <property type="match status" value="1"/>
</dbReference>
<dbReference type="InterPro" id="IPR010982">
    <property type="entry name" value="Lambda_DNA-bd_dom_sf"/>
</dbReference>
<organism evidence="2 3">
    <name type="scientific">Paracidovorax cattleyae</name>
    <dbReference type="NCBI Taxonomy" id="80868"/>
    <lineage>
        <taxon>Bacteria</taxon>
        <taxon>Pseudomonadati</taxon>
        <taxon>Pseudomonadota</taxon>
        <taxon>Betaproteobacteria</taxon>
        <taxon>Burkholderiales</taxon>
        <taxon>Comamonadaceae</taxon>
        <taxon>Paracidovorax</taxon>
    </lineage>
</organism>
<sequence>MMPHPKKRAPTPEEVRAARSAAGMTQTEAAETVHMSMRAWQQWEGGERTMPPGLFELFMIKTGQWPVDNDSEDDGN</sequence>
<dbReference type="Gene3D" id="1.10.260.40">
    <property type="entry name" value="lambda repressor-like DNA-binding domains"/>
    <property type="match status" value="1"/>
</dbReference>
<proteinExistence type="predicted"/>
<dbReference type="GO" id="GO:0003677">
    <property type="term" value="F:DNA binding"/>
    <property type="evidence" value="ECO:0007669"/>
    <property type="project" value="InterPro"/>
</dbReference>
<dbReference type="Proteomes" id="UP000199317">
    <property type="component" value="Unassembled WGS sequence"/>
</dbReference>
<feature type="region of interest" description="Disordered" evidence="1">
    <location>
        <begin position="1"/>
        <end position="28"/>
    </location>
</feature>
<dbReference type="CDD" id="cd00093">
    <property type="entry name" value="HTH_XRE"/>
    <property type="match status" value="1"/>
</dbReference>
<name>A0A1H0WTS4_9BURK</name>
<accession>A0A1H0WTS4</accession>
<dbReference type="Pfam" id="PF13560">
    <property type="entry name" value="HTH_31"/>
    <property type="match status" value="1"/>
</dbReference>
<evidence type="ECO:0000313" key="3">
    <source>
        <dbReference type="Proteomes" id="UP000199317"/>
    </source>
</evidence>
<reference evidence="3" key="1">
    <citation type="submission" date="2016-10" db="EMBL/GenBank/DDBJ databases">
        <authorList>
            <person name="Varghese N."/>
            <person name="Submissions S."/>
        </authorList>
    </citation>
    <scope>NUCLEOTIDE SEQUENCE [LARGE SCALE GENOMIC DNA]</scope>
    <source>
        <strain evidence="3">DSM 17101</strain>
    </source>
</reference>
<dbReference type="RefSeq" id="WP_353619105.1">
    <property type="nucleotide sequence ID" value="NZ_JADQDS010000364.1"/>
</dbReference>
<dbReference type="AlphaFoldDB" id="A0A1H0WTS4"/>
<evidence type="ECO:0000256" key="1">
    <source>
        <dbReference type="SAM" id="MobiDB-lite"/>
    </source>
</evidence>
<gene>
    <name evidence="2" type="ORF">SAMN04489708_1575</name>
</gene>
<dbReference type="InterPro" id="IPR001387">
    <property type="entry name" value="Cro/C1-type_HTH"/>
</dbReference>